<comment type="caution">
    <text evidence="2">The sequence shown here is derived from an EMBL/GenBank/DDBJ whole genome shotgun (WGS) entry which is preliminary data.</text>
</comment>
<feature type="compositionally biased region" description="Low complexity" evidence="1">
    <location>
        <begin position="40"/>
        <end position="49"/>
    </location>
</feature>
<accession>A0A418CWX2</accession>
<dbReference type="VEuPathDB" id="FungiDB:H257_04474"/>
<evidence type="ECO:0000313" key="3">
    <source>
        <dbReference type="Proteomes" id="UP000285712"/>
    </source>
</evidence>
<dbReference type="InterPro" id="IPR032675">
    <property type="entry name" value="LRR_dom_sf"/>
</dbReference>
<dbReference type="Gene3D" id="3.80.10.10">
    <property type="entry name" value="Ribonuclease Inhibitor"/>
    <property type="match status" value="2"/>
</dbReference>
<dbReference type="VEuPathDB" id="FungiDB:H257_04475"/>
<organism evidence="2 3">
    <name type="scientific">Aphanomyces astaci</name>
    <name type="common">Crayfish plague agent</name>
    <dbReference type="NCBI Taxonomy" id="112090"/>
    <lineage>
        <taxon>Eukaryota</taxon>
        <taxon>Sar</taxon>
        <taxon>Stramenopiles</taxon>
        <taxon>Oomycota</taxon>
        <taxon>Saprolegniomycetes</taxon>
        <taxon>Saprolegniales</taxon>
        <taxon>Verrucalvaceae</taxon>
        <taxon>Aphanomyces</taxon>
    </lineage>
</organism>
<evidence type="ECO:0000313" key="2">
    <source>
        <dbReference type="EMBL" id="RHY86550.1"/>
    </source>
</evidence>
<feature type="compositionally biased region" description="Polar residues" evidence="1">
    <location>
        <begin position="1"/>
        <end position="14"/>
    </location>
</feature>
<proteinExistence type="predicted"/>
<feature type="region of interest" description="Disordered" evidence="1">
    <location>
        <begin position="1"/>
        <end position="71"/>
    </location>
</feature>
<sequence length="735" mass="79312">MSRPSASQSQNVNNFLGERSSTRLAKPPGGGSTMGSLIYGGDDSGAASFGDDRKGRRGMGSRPEQSSGSQVFHQEAGAIVKAGNNNNTSKDAEKYQLQQLQYQQQQQDRRMTVSNQGSSDIFLRNAPNAIAGDRRTKRMYGGGQSDFKLSNNIAWQRDTSSCSLGHTINQIWTWIFMAPLQGQLVGTKRYEWTTLPPAIGTSLSRCSSTTNTLSVVSVPRHWQSFAFVRNACRVEFEDGSVAHDSHLEDLQNVREVGFRQCDFIQSPSALARCHTLRFVSCDALADVSSLTHVKHLNIAGSRAATNAHKLTALETLVTGSTFSSSPLPAVSRGLTASAVNVPWAAMPLLLSELHLKQCHTLPSAVAFQVTSVTLSSCDQLESIACFRLASHLEIVRTRLLHVDAFVGFSLLQSIRLQASTCLQHVTALQHVHDVSLSLCVNLQDVSPLAHANSVEISCCPQLQSVTALSWVPHVSLSRCADLVDVSGLTHNHVVRVSECYRVTQVSTLRERCHTVDIARCFRITDADLLGQGSMHTVTLSGCNLGPDHPSTWTDHATLCSLDLSNNLDIVHVASLAHLHTIHLNRTSVRVVAPLAHVHTLSLSGCELLEDVSALGGVHTLDLSYCTSVRDVSALGLVHTLNLAGTLVDVVADLKTVYDLNLSGCPCISDDQVNQLVFNHTLSLMGCGQLTRVDGLGNVHTLNLANCVGLTDVSMLGHIHTLDLTGCVNVGHIVTA</sequence>
<dbReference type="AlphaFoldDB" id="A0A418CWX2"/>
<protein>
    <submittedName>
        <fullName evidence="2">Uncharacterized protein</fullName>
    </submittedName>
</protein>
<dbReference type="SUPFAM" id="SSF52047">
    <property type="entry name" value="RNI-like"/>
    <property type="match status" value="2"/>
</dbReference>
<reference evidence="2 3" key="1">
    <citation type="submission" date="2018-08" db="EMBL/GenBank/DDBJ databases">
        <title>Aphanomyces genome sequencing and annotation.</title>
        <authorList>
            <person name="Minardi D."/>
            <person name="Oidtmann B."/>
            <person name="Van Der Giezen M."/>
            <person name="Studholme D.J."/>
        </authorList>
    </citation>
    <scope>NUCLEOTIDE SEQUENCE [LARGE SCALE GENOMIC DNA]</scope>
    <source>
        <strain evidence="2 3">Sv</strain>
    </source>
</reference>
<dbReference type="Proteomes" id="UP000285712">
    <property type="component" value="Unassembled WGS sequence"/>
</dbReference>
<name>A0A418CWX2_APHAT</name>
<gene>
    <name evidence="2" type="ORF">DYB35_002259</name>
</gene>
<evidence type="ECO:0000256" key="1">
    <source>
        <dbReference type="SAM" id="MobiDB-lite"/>
    </source>
</evidence>
<dbReference type="EMBL" id="QUTG01005019">
    <property type="protein sequence ID" value="RHY86550.1"/>
    <property type="molecule type" value="Genomic_DNA"/>
</dbReference>